<evidence type="ECO:0000256" key="1">
    <source>
        <dbReference type="SAM" id="Phobius"/>
    </source>
</evidence>
<name>A0A9D7AL14_9GAMM</name>
<dbReference type="RefSeq" id="WP_228398978.1">
    <property type="nucleotide sequence ID" value="NZ_JADRCP010000005.1"/>
</dbReference>
<dbReference type="InterPro" id="IPR051159">
    <property type="entry name" value="Hexapeptide_acetyltransf"/>
</dbReference>
<dbReference type="PANTHER" id="PTHR23416">
    <property type="entry name" value="SIALIC ACID SYNTHASE-RELATED"/>
    <property type="match status" value="1"/>
</dbReference>
<dbReference type="GO" id="GO:0016746">
    <property type="term" value="F:acyltransferase activity"/>
    <property type="evidence" value="ECO:0007669"/>
    <property type="project" value="UniProtKB-KW"/>
</dbReference>
<dbReference type="PANTHER" id="PTHR23416:SF78">
    <property type="entry name" value="LIPOPOLYSACCHARIDE BIOSYNTHESIS O-ACETYL TRANSFERASE WBBJ-RELATED"/>
    <property type="match status" value="1"/>
</dbReference>
<keyword evidence="1" id="KW-1133">Transmembrane helix</keyword>
<keyword evidence="5" id="KW-1185">Reference proteome</keyword>
<sequence>MELSKIKKYGLLYSFFYFFIKTFNFISNNSLKRRFSVKDILVDRFYYISDSSRICISEGFRAGKMLWLEVIGETARIRIGTNVRLSVNVHIAAIHDVTIGNNVLVGSNVIITDHSHGIFTREELLIPPCKRPLVSKGAVIIGDNVWLGNGVVVLSGVSIGEGCVIGANSVVTGSIPDFSVAVGIPARVIRNV</sequence>
<dbReference type="CDD" id="cd04647">
    <property type="entry name" value="LbH_MAT_like"/>
    <property type="match status" value="1"/>
</dbReference>
<dbReference type="Proteomes" id="UP001296969">
    <property type="component" value="Unassembled WGS sequence"/>
</dbReference>
<accession>A0A9D7AL14</accession>
<dbReference type="Pfam" id="PF14602">
    <property type="entry name" value="Hexapep_2"/>
    <property type="match status" value="1"/>
</dbReference>
<evidence type="ECO:0000313" key="2">
    <source>
        <dbReference type="EMBL" id="MBK5074421.1"/>
    </source>
</evidence>
<dbReference type="AlphaFoldDB" id="A0A9D7AL14"/>
<comment type="caution">
    <text evidence="3">The sequence shown here is derived from an EMBL/GenBank/DDBJ whole genome shotgun (WGS) entry which is preliminary data.</text>
</comment>
<dbReference type="Proteomes" id="UP000807542">
    <property type="component" value="Unassembled WGS sequence"/>
</dbReference>
<dbReference type="InterPro" id="IPR011004">
    <property type="entry name" value="Trimer_LpxA-like_sf"/>
</dbReference>
<evidence type="ECO:0000313" key="5">
    <source>
        <dbReference type="Proteomes" id="UP001296969"/>
    </source>
</evidence>
<evidence type="ECO:0000313" key="3">
    <source>
        <dbReference type="EMBL" id="MBK5177913.1"/>
    </source>
</evidence>
<reference evidence="3 5" key="1">
    <citation type="submission" date="2020-11" db="EMBL/GenBank/DDBJ databases">
        <title>Insectihabitans protaetiae gen. nov. sp. nov. and Insectihabitans allomyrinae sp. nov., isolated from larvae of Protaetia brevitarsis seulensis and Allomyrina dichotoma, respectively.</title>
        <authorList>
            <person name="Lee S.D."/>
            <person name="Byeon Y.-S."/>
            <person name="Kim S.-M."/>
            <person name="Yang H.L."/>
            <person name="Kim I.S."/>
        </authorList>
    </citation>
    <scope>NUCLEOTIDE SEQUENCE</scope>
    <source>
        <strain evidence="3">CWB-B4</strain>
        <strain evidence="2 5">CWB-B43</strain>
    </source>
</reference>
<evidence type="ECO:0000313" key="4">
    <source>
        <dbReference type="Proteomes" id="UP000807542"/>
    </source>
</evidence>
<dbReference type="InterPro" id="IPR001451">
    <property type="entry name" value="Hexapep"/>
</dbReference>
<dbReference type="SUPFAM" id="SSF51161">
    <property type="entry name" value="Trimeric LpxA-like enzymes"/>
    <property type="match status" value="1"/>
</dbReference>
<keyword evidence="1" id="KW-0472">Membrane</keyword>
<dbReference type="EMBL" id="JADRCQ010000005">
    <property type="protein sequence ID" value="MBK5074421.1"/>
    <property type="molecule type" value="Genomic_DNA"/>
</dbReference>
<keyword evidence="3" id="KW-0808">Transferase</keyword>
<organism evidence="3 4">
    <name type="scientific">Limnobaculum xujianqingii</name>
    <dbReference type="NCBI Taxonomy" id="2738837"/>
    <lineage>
        <taxon>Bacteria</taxon>
        <taxon>Pseudomonadati</taxon>
        <taxon>Pseudomonadota</taxon>
        <taxon>Gammaproteobacteria</taxon>
        <taxon>Enterobacterales</taxon>
        <taxon>Budviciaceae</taxon>
        <taxon>Limnobaculum</taxon>
    </lineage>
</organism>
<dbReference type="EMBL" id="JADRCP010000005">
    <property type="protein sequence ID" value="MBK5177913.1"/>
    <property type="molecule type" value="Genomic_DNA"/>
</dbReference>
<keyword evidence="3" id="KW-0012">Acyltransferase</keyword>
<dbReference type="Gene3D" id="2.160.10.10">
    <property type="entry name" value="Hexapeptide repeat proteins"/>
    <property type="match status" value="1"/>
</dbReference>
<protein>
    <submittedName>
        <fullName evidence="3">Acyltransferase</fullName>
    </submittedName>
</protein>
<feature type="transmembrane region" description="Helical" evidence="1">
    <location>
        <begin position="6"/>
        <end position="26"/>
    </location>
</feature>
<proteinExistence type="predicted"/>
<gene>
    <name evidence="3" type="ORF">I2492_16445</name>
    <name evidence="2" type="ORF">I2493_15555</name>
</gene>
<dbReference type="Pfam" id="PF00132">
    <property type="entry name" value="Hexapep"/>
    <property type="match status" value="1"/>
</dbReference>
<keyword evidence="1" id="KW-0812">Transmembrane</keyword>